<accession>A0A7T4MV74</accession>
<dbReference type="EMBL" id="CP066078">
    <property type="protein sequence ID" value="QQC60223.1"/>
    <property type="molecule type" value="Genomic_DNA"/>
</dbReference>
<feature type="transmembrane region" description="Helical" evidence="1">
    <location>
        <begin position="56"/>
        <end position="78"/>
    </location>
</feature>
<protein>
    <submittedName>
        <fullName evidence="2">Uncharacterized protein</fullName>
    </submittedName>
</protein>
<keyword evidence="1" id="KW-0472">Membrane</keyword>
<reference evidence="2 3" key="1">
    <citation type="submission" date="2020-12" db="EMBL/GenBank/DDBJ databases">
        <title>FDA dAtabase for Regulatory Grade micrObial Sequences (FDA-ARGOS): Supporting development and validation of Infectious Disease Dx tests.</title>
        <authorList>
            <person name="Sproer C."/>
            <person name="Gronow S."/>
            <person name="Severitt S."/>
            <person name="Schroder I."/>
            <person name="Tallon L."/>
            <person name="Sadzewicz L."/>
            <person name="Zhao X."/>
            <person name="Boylan J."/>
            <person name="Ott S."/>
            <person name="Bowen H."/>
            <person name="Vavikolanu K."/>
            <person name="Mehta A."/>
            <person name="Aluvathingal J."/>
            <person name="Nadendla S."/>
            <person name="Lowell S."/>
            <person name="Myers T."/>
            <person name="Yan Y."/>
            <person name="Sichtig H."/>
        </authorList>
    </citation>
    <scope>NUCLEOTIDE SEQUENCE [LARGE SCALE GENOMIC DNA]</scope>
    <source>
        <strain evidence="2 3">FDAARGOS_1001</strain>
    </source>
</reference>
<gene>
    <name evidence="2" type="ORF">I6H58_04685</name>
</gene>
<evidence type="ECO:0000313" key="2">
    <source>
        <dbReference type="EMBL" id="QQC60223.1"/>
    </source>
</evidence>
<evidence type="ECO:0000313" key="3">
    <source>
        <dbReference type="Proteomes" id="UP000595221"/>
    </source>
</evidence>
<proteinExistence type="predicted"/>
<keyword evidence="1" id="KW-1133">Transmembrane helix</keyword>
<keyword evidence="1" id="KW-0812">Transmembrane</keyword>
<dbReference type="AlphaFoldDB" id="A0A7T4MV74"/>
<evidence type="ECO:0000256" key="1">
    <source>
        <dbReference type="SAM" id="Phobius"/>
    </source>
</evidence>
<organism evidence="2 3">
    <name type="scientific">Rothia kristinae</name>
    <dbReference type="NCBI Taxonomy" id="37923"/>
    <lineage>
        <taxon>Bacteria</taxon>
        <taxon>Bacillati</taxon>
        <taxon>Actinomycetota</taxon>
        <taxon>Actinomycetes</taxon>
        <taxon>Micrococcales</taxon>
        <taxon>Micrococcaceae</taxon>
        <taxon>Rothia</taxon>
    </lineage>
</organism>
<dbReference type="RefSeq" id="WP_198490987.1">
    <property type="nucleotide sequence ID" value="NZ_CP066078.1"/>
</dbReference>
<sequence>MRGLETLAAGLFIVTVTGAVYLAAVVAAAEQTGQAPWELAPLIQLYRAGAVRVDGVFWGVVIAGSVVALAVVWALGSLERALRRREKSKR</sequence>
<dbReference type="Proteomes" id="UP000595221">
    <property type="component" value="Chromosome"/>
</dbReference>
<name>A0A7T4MV74_9MICC</name>